<feature type="transmembrane region" description="Helical" evidence="6">
    <location>
        <begin position="641"/>
        <end position="661"/>
    </location>
</feature>
<evidence type="ECO:0000259" key="7">
    <source>
        <dbReference type="PROSITE" id="PS51778"/>
    </source>
</evidence>
<feature type="region of interest" description="Disordered" evidence="5">
    <location>
        <begin position="75"/>
        <end position="151"/>
    </location>
</feature>
<feature type="compositionally biased region" description="Basic residues" evidence="5">
    <location>
        <begin position="32"/>
        <end position="49"/>
    </location>
</feature>
<feature type="compositionally biased region" description="Pro residues" evidence="5">
    <location>
        <begin position="80"/>
        <end position="90"/>
    </location>
</feature>
<proteinExistence type="predicted"/>
<sequence length="732" mass="80818">MSTLCNTFSVVPSSFSSSPGVDRPNPTAASRRIPKKAGRRHRRHSHRPRFYYSNPPSSLSLLVLLTPPTYRSAFASSLPHRPPAQPPPLHSPATTAPLSLPLAPGADGMASPTAAASPSRALAANTTAPSPASPPRRLASAPPGVDASAVSSPASAYSGDLSACDPSSPLLASRSEEYRLMFRLPPDEVLVQDFNCALQENILLQGHMYLFLHHICFYSNIFGYETKKTIPLQDVTDIRKAKTAAIFPNAVEIVAGTKRHFFGSFLARDEAYRIIVDAWEHHVSDTRLLLERQDAKSASSSDENGYVLLEEGKESKQDDDSSPLDRPANHTAAVGGSTDYVDSDINISKRFSKVPEDRTEETVASLDPFSSEPFDDDAPNVPESYTLITESKFQVPVEVLFDVLFSDGAFGFLDDLHKKCGDKEFRCSKWRLDEQGLARDVSFLHPIKIYLGAKFGTCQEVQKLRLYKNRHIVIRTSQEIGDAPYGDHFIVEGIWDVEQDSLDGNSCYLRVYINVAFSKKTIFRGKIEQSTKDECREVFSLWIKLGHDYLKQDNSSRLKDAEASTATNADVQSGATLISENPSENTVAYMASAPYESGLSTLVPPIHHHQQSIGKGSLASASQELWGSLVSYMRSGQSGPVLAVMLVAIIILMQVIVIVLLTRSPKVLMVSHEASGSSFGSYSKESLEWLQKRVSLLGEEMQMAEAHMEKMRHEFAWLKSHLERLEKLRSRS</sequence>
<evidence type="ECO:0000256" key="3">
    <source>
        <dbReference type="ARBA" id="ARBA00022989"/>
    </source>
</evidence>
<evidence type="ECO:0000313" key="10">
    <source>
        <dbReference type="Proteomes" id="UP000008810"/>
    </source>
</evidence>
<evidence type="ECO:0000313" key="9">
    <source>
        <dbReference type="EnsemblPlants" id="KQK16178"/>
    </source>
</evidence>
<feature type="compositionally biased region" description="Low complexity" evidence="5">
    <location>
        <begin position="110"/>
        <end position="151"/>
    </location>
</feature>
<dbReference type="Gramene" id="KQK16178">
    <property type="protein sequence ID" value="KQK16178"/>
    <property type="gene ID" value="BRADI_1g27237v3"/>
</dbReference>
<feature type="region of interest" description="Disordered" evidence="5">
    <location>
        <begin position="313"/>
        <end position="337"/>
    </location>
</feature>
<dbReference type="OrthoDB" id="2162691at2759"/>
<feature type="domain" description="VASt" evidence="7">
    <location>
        <begin position="384"/>
        <end position="554"/>
    </location>
</feature>
<dbReference type="Gene3D" id="2.30.29.30">
    <property type="entry name" value="Pleckstrin-homology domain (PH domain)/Phosphotyrosine-binding domain (PTB)"/>
    <property type="match status" value="1"/>
</dbReference>
<keyword evidence="3 6" id="KW-1133">Transmembrane helix</keyword>
<dbReference type="InterPro" id="IPR031968">
    <property type="entry name" value="VASt"/>
</dbReference>
<evidence type="ECO:0000256" key="4">
    <source>
        <dbReference type="ARBA" id="ARBA00023136"/>
    </source>
</evidence>
<dbReference type="PANTHER" id="PTHR47666:SF1">
    <property type="entry name" value="PROTEIN VASCULAR ASSOCIATED DEATH 1, CHLOROPLASTIC"/>
    <property type="match status" value="1"/>
</dbReference>
<dbReference type="EnsemblPlants" id="KQK16178">
    <property type="protein sequence ID" value="KQK16178"/>
    <property type="gene ID" value="BRADI_1g27237v3"/>
</dbReference>
<reference evidence="8" key="2">
    <citation type="submission" date="2017-06" db="EMBL/GenBank/DDBJ databases">
        <title>WGS assembly of Brachypodium distachyon.</title>
        <authorList>
            <consortium name="The International Brachypodium Initiative"/>
            <person name="Lucas S."/>
            <person name="Harmon-Smith M."/>
            <person name="Lail K."/>
            <person name="Tice H."/>
            <person name="Grimwood J."/>
            <person name="Bruce D."/>
            <person name="Barry K."/>
            <person name="Shu S."/>
            <person name="Lindquist E."/>
            <person name="Wang M."/>
            <person name="Pitluck S."/>
            <person name="Vogel J.P."/>
            <person name="Garvin D.F."/>
            <person name="Mockler T.C."/>
            <person name="Schmutz J."/>
            <person name="Rokhsar D."/>
            <person name="Bevan M.W."/>
        </authorList>
    </citation>
    <scope>NUCLEOTIDE SEQUENCE</scope>
    <source>
        <strain evidence="8">Bd21</strain>
    </source>
</reference>
<evidence type="ECO:0000256" key="1">
    <source>
        <dbReference type="ARBA" id="ARBA00004167"/>
    </source>
</evidence>
<dbReference type="PROSITE" id="PS51778">
    <property type="entry name" value="VAST"/>
    <property type="match status" value="1"/>
</dbReference>
<keyword evidence="2 6" id="KW-0812">Transmembrane</keyword>
<dbReference type="PANTHER" id="PTHR47666">
    <property type="entry name" value="PROTEIN VASCULAR ASSOCIATED DEATH 1, CHLOROPLASTIC"/>
    <property type="match status" value="1"/>
</dbReference>
<dbReference type="FunFam" id="2.30.29.30:FF:000008">
    <property type="entry name" value="GRAM domain containing 1B"/>
    <property type="match status" value="1"/>
</dbReference>
<dbReference type="Proteomes" id="UP000008810">
    <property type="component" value="Chromosome 1"/>
</dbReference>
<protein>
    <recommendedName>
        <fullName evidence="7">VASt domain-containing protein</fullName>
    </recommendedName>
</protein>
<dbReference type="ExpressionAtlas" id="A0A0Q3RSX3">
    <property type="expression patterns" value="baseline and differential"/>
</dbReference>
<evidence type="ECO:0000256" key="5">
    <source>
        <dbReference type="SAM" id="MobiDB-lite"/>
    </source>
</evidence>
<feature type="region of interest" description="Disordered" evidence="5">
    <location>
        <begin position="356"/>
        <end position="375"/>
    </location>
</feature>
<reference evidence="8 9" key="1">
    <citation type="journal article" date="2010" name="Nature">
        <title>Genome sequencing and analysis of the model grass Brachypodium distachyon.</title>
        <authorList>
            <consortium name="International Brachypodium Initiative"/>
        </authorList>
    </citation>
    <scope>NUCLEOTIDE SEQUENCE [LARGE SCALE GENOMIC DNA]</scope>
    <source>
        <strain evidence="8 9">Bd21</strain>
    </source>
</reference>
<dbReference type="STRING" id="15368.A0A0Q3RSX3"/>
<name>A0A0Q3RSX3_BRADI</name>
<dbReference type="InterPro" id="IPR011993">
    <property type="entry name" value="PH-like_dom_sf"/>
</dbReference>
<dbReference type="GO" id="GO:0043069">
    <property type="term" value="P:negative regulation of programmed cell death"/>
    <property type="evidence" value="ECO:0000318"/>
    <property type="project" value="GO_Central"/>
</dbReference>
<dbReference type="Pfam" id="PF02893">
    <property type="entry name" value="GRAM"/>
    <property type="match status" value="1"/>
</dbReference>
<reference evidence="9" key="3">
    <citation type="submission" date="2018-08" db="UniProtKB">
        <authorList>
            <consortium name="EnsemblPlants"/>
        </authorList>
    </citation>
    <scope>IDENTIFICATION</scope>
    <source>
        <strain evidence="9">cv. Bd21</strain>
    </source>
</reference>
<evidence type="ECO:0000313" key="8">
    <source>
        <dbReference type="EMBL" id="KQK16178.2"/>
    </source>
</evidence>
<dbReference type="GO" id="GO:0016020">
    <property type="term" value="C:membrane"/>
    <property type="evidence" value="ECO:0007669"/>
    <property type="project" value="UniProtKB-SubCell"/>
</dbReference>
<dbReference type="AlphaFoldDB" id="A0A0Q3RSX3"/>
<dbReference type="CDD" id="cd13220">
    <property type="entry name" value="PH-GRAM_GRAMDC"/>
    <property type="match status" value="1"/>
</dbReference>
<keyword evidence="10" id="KW-1185">Reference proteome</keyword>
<gene>
    <name evidence="9" type="primary">LOC100825873</name>
    <name evidence="8" type="ORF">BRADI_1g27237v3</name>
</gene>
<feature type="region of interest" description="Disordered" evidence="5">
    <location>
        <begin position="11"/>
        <end position="52"/>
    </location>
</feature>
<dbReference type="EMBL" id="CM000880">
    <property type="protein sequence ID" value="KQK16178.2"/>
    <property type="molecule type" value="Genomic_DNA"/>
</dbReference>
<accession>A0A0Q3RSX3</accession>
<evidence type="ECO:0000256" key="2">
    <source>
        <dbReference type="ARBA" id="ARBA00022692"/>
    </source>
</evidence>
<dbReference type="SMART" id="SM00568">
    <property type="entry name" value="GRAM"/>
    <property type="match status" value="1"/>
</dbReference>
<comment type="subcellular location">
    <subcellularLocation>
        <location evidence="1">Membrane</location>
        <topology evidence="1">Single-pass membrane protein</topology>
    </subcellularLocation>
</comment>
<organism evidence="8">
    <name type="scientific">Brachypodium distachyon</name>
    <name type="common">Purple false brome</name>
    <name type="synonym">Trachynia distachya</name>
    <dbReference type="NCBI Taxonomy" id="15368"/>
    <lineage>
        <taxon>Eukaryota</taxon>
        <taxon>Viridiplantae</taxon>
        <taxon>Streptophyta</taxon>
        <taxon>Embryophyta</taxon>
        <taxon>Tracheophyta</taxon>
        <taxon>Spermatophyta</taxon>
        <taxon>Magnoliopsida</taxon>
        <taxon>Liliopsida</taxon>
        <taxon>Poales</taxon>
        <taxon>Poaceae</taxon>
        <taxon>BOP clade</taxon>
        <taxon>Pooideae</taxon>
        <taxon>Stipodae</taxon>
        <taxon>Brachypodieae</taxon>
        <taxon>Brachypodium</taxon>
    </lineage>
</organism>
<evidence type="ECO:0000256" key="6">
    <source>
        <dbReference type="SAM" id="Phobius"/>
    </source>
</evidence>
<dbReference type="InterPro" id="IPR004182">
    <property type="entry name" value="GRAM"/>
</dbReference>
<keyword evidence="4 6" id="KW-0472">Membrane</keyword>
<dbReference type="Pfam" id="PF16016">
    <property type="entry name" value="VASt"/>
    <property type="match status" value="1"/>
</dbReference>